<sequence length="185" mass="21447">MIDILHQLLKELVNHLINKLKTLIKNIFKAICQEKKDSDSTITISDAGAAMLFAHAVLDLLFLTCNYWINNKDSAESRHFNFLKFHVLVYYIQFICKFGSLDGFDTKNYKISHKHLVKKLFSRTNKQELYQNQIIKHNICCMNMMSIKNTMLDNKILNQKAARVTDELEAKNTCLSEAISICDLK</sequence>
<dbReference type="Proteomes" id="UP000054559">
    <property type="component" value="Unassembled WGS sequence"/>
</dbReference>
<accession>A0A0J8QRD0</accession>
<dbReference type="EMBL" id="DS268261">
    <property type="protein sequence ID" value="KMU73808.1"/>
    <property type="molecule type" value="Genomic_DNA"/>
</dbReference>
<name>A0A0J8QRD0_COCIT</name>
<evidence type="ECO:0000313" key="1">
    <source>
        <dbReference type="EMBL" id="KMU73808.1"/>
    </source>
</evidence>
<gene>
    <name evidence="1" type="ORF">CISG_10156</name>
</gene>
<organism evidence="1 2">
    <name type="scientific">Coccidioides immitis RMSCC 3703</name>
    <dbReference type="NCBI Taxonomy" id="454286"/>
    <lineage>
        <taxon>Eukaryota</taxon>
        <taxon>Fungi</taxon>
        <taxon>Dikarya</taxon>
        <taxon>Ascomycota</taxon>
        <taxon>Pezizomycotina</taxon>
        <taxon>Eurotiomycetes</taxon>
        <taxon>Eurotiomycetidae</taxon>
        <taxon>Onygenales</taxon>
        <taxon>Onygenaceae</taxon>
        <taxon>Coccidioides</taxon>
    </lineage>
</organism>
<evidence type="ECO:0000313" key="2">
    <source>
        <dbReference type="Proteomes" id="UP000054559"/>
    </source>
</evidence>
<dbReference type="AlphaFoldDB" id="A0A0J8QRD0"/>
<protein>
    <submittedName>
        <fullName evidence="1">Uncharacterized protein</fullName>
    </submittedName>
</protein>
<reference evidence="2" key="1">
    <citation type="journal article" date="2010" name="Genome Res.">
        <title>Population genomic sequencing of Coccidioides fungi reveals recent hybridization and transposon control.</title>
        <authorList>
            <person name="Neafsey D.E."/>
            <person name="Barker B.M."/>
            <person name="Sharpton T.J."/>
            <person name="Stajich J.E."/>
            <person name="Park D.J."/>
            <person name="Whiston E."/>
            <person name="Hung C.-Y."/>
            <person name="McMahan C."/>
            <person name="White J."/>
            <person name="Sykes S."/>
            <person name="Heiman D."/>
            <person name="Young S."/>
            <person name="Zeng Q."/>
            <person name="Abouelleil A."/>
            <person name="Aftuck L."/>
            <person name="Bessette D."/>
            <person name="Brown A."/>
            <person name="FitzGerald M."/>
            <person name="Lui A."/>
            <person name="Macdonald J.P."/>
            <person name="Priest M."/>
            <person name="Orbach M.J."/>
            <person name="Galgiani J.N."/>
            <person name="Kirkland T.N."/>
            <person name="Cole G.T."/>
            <person name="Birren B.W."/>
            <person name="Henn M.R."/>
            <person name="Taylor J.W."/>
            <person name="Rounsley S.D."/>
        </authorList>
    </citation>
    <scope>NUCLEOTIDE SEQUENCE [LARGE SCALE GENOMIC DNA]</scope>
    <source>
        <strain evidence="2">RMSCC 3703</strain>
    </source>
</reference>
<proteinExistence type="predicted"/>